<dbReference type="InterPro" id="IPR011333">
    <property type="entry name" value="SKP1/BTB/POZ_sf"/>
</dbReference>
<dbReference type="InterPro" id="IPR011705">
    <property type="entry name" value="BACK"/>
</dbReference>
<dbReference type="SUPFAM" id="SSF54695">
    <property type="entry name" value="POZ domain"/>
    <property type="match status" value="1"/>
</dbReference>
<dbReference type="AlphaFoldDB" id="A0A0N4TN80"/>
<keyword evidence="2" id="KW-0963">Cytoplasm</keyword>
<evidence type="ECO:0000313" key="5">
    <source>
        <dbReference type="EMBL" id="VDN91082.1"/>
    </source>
</evidence>
<accession>A0A0N4TN80</accession>
<evidence type="ECO:0000256" key="1">
    <source>
        <dbReference type="ARBA" id="ARBA00004496"/>
    </source>
</evidence>
<dbReference type="EMBL" id="UZAD01013169">
    <property type="protein sequence ID" value="VDN91082.1"/>
    <property type="molecule type" value="Genomic_DNA"/>
</dbReference>
<evidence type="ECO:0000313" key="7">
    <source>
        <dbReference type="WBParaSite" id="BPAG_0000993401-mRNA-1"/>
    </source>
</evidence>
<dbReference type="InterPro" id="IPR000210">
    <property type="entry name" value="BTB/POZ_dom"/>
</dbReference>
<dbReference type="SMART" id="SM00225">
    <property type="entry name" value="BTB"/>
    <property type="match status" value="1"/>
</dbReference>
<dbReference type="Pfam" id="PF00651">
    <property type="entry name" value="BTB"/>
    <property type="match status" value="1"/>
</dbReference>
<dbReference type="InterPro" id="IPR012983">
    <property type="entry name" value="PHR"/>
</dbReference>
<dbReference type="Gene3D" id="3.30.710.10">
    <property type="entry name" value="Potassium Channel Kv1.1, Chain A"/>
    <property type="match status" value="1"/>
</dbReference>
<dbReference type="WBParaSite" id="BPAG_0000993401-mRNA-1">
    <property type="protein sequence ID" value="BPAG_0000993401-mRNA-1"/>
    <property type="gene ID" value="BPAG_0000993401"/>
</dbReference>
<comment type="subcellular location">
    <subcellularLocation>
        <location evidence="1">Cytoplasm</location>
    </subcellularLocation>
</comment>
<dbReference type="SMART" id="SM00875">
    <property type="entry name" value="BACK"/>
    <property type="match status" value="1"/>
</dbReference>
<dbReference type="Gene3D" id="2.60.120.820">
    <property type="entry name" value="PHR domain"/>
    <property type="match status" value="1"/>
</dbReference>
<dbReference type="PROSITE" id="PS50097">
    <property type="entry name" value="BTB"/>
    <property type="match status" value="1"/>
</dbReference>
<evidence type="ECO:0000256" key="2">
    <source>
        <dbReference type="ARBA" id="ARBA00022490"/>
    </source>
</evidence>
<dbReference type="PANTHER" id="PTHR45774">
    <property type="entry name" value="BTB/POZ DOMAIN-CONTAINING"/>
    <property type="match status" value="1"/>
</dbReference>
<name>A0A0N4TN80_BRUPA</name>
<evidence type="ECO:0000259" key="4">
    <source>
        <dbReference type="PROSITE" id="PS50097"/>
    </source>
</evidence>
<dbReference type="FunFam" id="1.25.40.420:FF:000004">
    <property type="entry name" value="BTB/POZ domain-containing protein 2"/>
    <property type="match status" value="1"/>
</dbReference>
<feature type="region of interest" description="Disordered" evidence="3">
    <location>
        <begin position="78"/>
        <end position="101"/>
    </location>
</feature>
<keyword evidence="6" id="KW-1185">Reference proteome</keyword>
<dbReference type="GO" id="GO:0022008">
    <property type="term" value="P:neurogenesis"/>
    <property type="evidence" value="ECO:0007669"/>
    <property type="project" value="TreeGrafter"/>
</dbReference>
<dbReference type="Pfam" id="PF08005">
    <property type="entry name" value="PHR"/>
    <property type="match status" value="1"/>
</dbReference>
<dbReference type="GO" id="GO:0000932">
    <property type="term" value="C:P-body"/>
    <property type="evidence" value="ECO:0007669"/>
    <property type="project" value="TreeGrafter"/>
</dbReference>
<reference evidence="5 6" key="2">
    <citation type="submission" date="2018-11" db="EMBL/GenBank/DDBJ databases">
        <authorList>
            <consortium name="Pathogen Informatics"/>
        </authorList>
    </citation>
    <scope>NUCLEOTIDE SEQUENCE [LARGE SCALE GENOMIC DNA]</scope>
</reference>
<dbReference type="STRING" id="6280.A0A0N4TN80"/>
<evidence type="ECO:0000313" key="6">
    <source>
        <dbReference type="Proteomes" id="UP000278627"/>
    </source>
</evidence>
<dbReference type="Proteomes" id="UP000278627">
    <property type="component" value="Unassembled WGS sequence"/>
</dbReference>
<feature type="domain" description="BTB" evidence="4">
    <location>
        <begin position="403"/>
        <end position="490"/>
    </location>
</feature>
<dbReference type="Gene3D" id="1.25.40.420">
    <property type="match status" value="1"/>
</dbReference>
<feature type="compositionally biased region" description="Polar residues" evidence="3">
    <location>
        <begin position="92"/>
        <end position="101"/>
    </location>
</feature>
<sequence length="867" mass="96169">MKGRGYPHHFNKASEARLADYYYAFPSQTLMLMQDDPDTIFLLGPGSIFENLCWCEICRMMRVRMFYKEMGLSMSSSEFNSSGTKRKIGRTATPTNKGTSLQDSRNKITSCASTSCHQPLNYSCDLHTGSIYFCFRLTSLVINVSFIGWNKDASYLNISLRRPASVKCVPVYFGNNCFMNSTVLTGSTHQQNDATTAANCAISNLSAAPSAPLLLGNMNQNSVHFVEDLLESSVEGASLEIENGYPLVADLQQLSLLNHIRMSLDDMKQQEAMDNIVDEHLLHGSNTSGAKIFKRAVGNVATGAKEVIGPLLDVTSIVHNVSSVRASMTRRLVDVQDGSCQYPLHNAVAVGRAINDASRIEDSVTSNYFDRSGAGEVPYMGWQASKSTLKERFAFLYCNEILADIWFVVGHGEFMQACSGYTRIPAHKFILITGSAVFDAMFNGGLANNAIAAETNGVEGSQDIDLPDVEPGAFLALLKFLYTDDVSFGPEIVMTTLYTGMHSLGIRPMFLVFFITNTGKKNDTLMNYVMAHYCSKTKKYAVPAMELACVDFLKRNLGADNAFMLLTQARLFDEPQLASLCLDIIDRNTTEALNAEGFTEIDLDTLCVVLKRNTLRVREAPLFLAVLRWTVEECRRRTLTINAENQRTVLGRALHMIRFPLMTIDEFAQHAAQTGILTDRELVSLFLYFTVNPKPQIEFLDVPRCCVFGKEVVISRFQRVEGRWGYSGTPDRIKFTVDRRIYVIGFGLHGSIHGPYEYQVTIQILHCGTGKILASNDTSFSCDGSCGTFRVLFKEPVEISPCITYIASARLKGPDSHYGTKGLRRIVHQSPSTGVITFQFTYAAGNNNGTSVEDGQIPEIIFCTKII</sequence>
<dbReference type="Pfam" id="PF07707">
    <property type="entry name" value="BACK"/>
    <property type="match status" value="1"/>
</dbReference>
<dbReference type="InterPro" id="IPR038648">
    <property type="entry name" value="PHR_sf"/>
</dbReference>
<dbReference type="PANTHER" id="PTHR45774:SF3">
    <property type="entry name" value="BTB (POZ) DOMAIN-CONTAINING 2B-RELATED"/>
    <property type="match status" value="1"/>
</dbReference>
<dbReference type="GO" id="GO:0005829">
    <property type="term" value="C:cytosol"/>
    <property type="evidence" value="ECO:0007669"/>
    <property type="project" value="TreeGrafter"/>
</dbReference>
<gene>
    <name evidence="5" type="ORF">BPAG_LOCUS9896</name>
</gene>
<dbReference type="FunFam" id="2.60.120.820:FF:000004">
    <property type="entry name" value="BTB/POZ domain-containing protein 2"/>
    <property type="match status" value="1"/>
</dbReference>
<proteinExistence type="predicted"/>
<dbReference type="CDD" id="cd18487">
    <property type="entry name" value="BACK_BTBD1_like"/>
    <property type="match status" value="1"/>
</dbReference>
<evidence type="ECO:0000256" key="3">
    <source>
        <dbReference type="SAM" id="MobiDB-lite"/>
    </source>
</evidence>
<reference evidence="7" key="1">
    <citation type="submission" date="2017-02" db="UniProtKB">
        <authorList>
            <consortium name="WormBaseParasite"/>
        </authorList>
    </citation>
    <scope>IDENTIFICATION</scope>
</reference>
<organism evidence="7">
    <name type="scientific">Brugia pahangi</name>
    <name type="common">Filarial nematode worm</name>
    <dbReference type="NCBI Taxonomy" id="6280"/>
    <lineage>
        <taxon>Eukaryota</taxon>
        <taxon>Metazoa</taxon>
        <taxon>Ecdysozoa</taxon>
        <taxon>Nematoda</taxon>
        <taxon>Chromadorea</taxon>
        <taxon>Rhabditida</taxon>
        <taxon>Spirurina</taxon>
        <taxon>Spiruromorpha</taxon>
        <taxon>Filarioidea</taxon>
        <taxon>Onchocercidae</taxon>
        <taxon>Brugia</taxon>
    </lineage>
</organism>
<protein>
    <submittedName>
        <fullName evidence="7">BTB domain-containing protein</fullName>
    </submittedName>
</protein>